<dbReference type="AlphaFoldDB" id="A0A511YQM8"/>
<dbReference type="Proteomes" id="UP000321863">
    <property type="component" value="Unassembled WGS sequence"/>
</dbReference>
<evidence type="ECO:0000313" key="1">
    <source>
        <dbReference type="EMBL" id="GEN77500.1"/>
    </source>
</evidence>
<accession>A0A511YQM8</accession>
<dbReference type="EMBL" id="BJYJ01000024">
    <property type="protein sequence ID" value="GEN77500.1"/>
    <property type="molecule type" value="Genomic_DNA"/>
</dbReference>
<evidence type="ECO:0000313" key="2">
    <source>
        <dbReference type="Proteomes" id="UP000321863"/>
    </source>
</evidence>
<protein>
    <submittedName>
        <fullName evidence="1">Uncharacterized protein</fullName>
    </submittedName>
</protein>
<organism evidence="1 2">
    <name type="scientific">Chryseobacterium hagamense</name>
    <dbReference type="NCBI Taxonomy" id="395935"/>
    <lineage>
        <taxon>Bacteria</taxon>
        <taxon>Pseudomonadati</taxon>
        <taxon>Bacteroidota</taxon>
        <taxon>Flavobacteriia</taxon>
        <taxon>Flavobacteriales</taxon>
        <taxon>Weeksellaceae</taxon>
        <taxon>Chryseobacterium group</taxon>
        <taxon>Chryseobacterium</taxon>
    </lineage>
</organism>
<comment type="caution">
    <text evidence="1">The sequence shown here is derived from an EMBL/GenBank/DDBJ whole genome shotgun (WGS) entry which is preliminary data.</text>
</comment>
<keyword evidence="2" id="KW-1185">Reference proteome</keyword>
<gene>
    <name evidence="1" type="ORF">CHA01nite_32400</name>
</gene>
<proteinExistence type="predicted"/>
<reference evidence="1 2" key="1">
    <citation type="submission" date="2019-07" db="EMBL/GenBank/DDBJ databases">
        <title>Whole genome shotgun sequence of Chryseobacterium hagamense NBRC 105253.</title>
        <authorList>
            <person name="Hosoyama A."/>
            <person name="Uohara A."/>
            <person name="Ohji S."/>
            <person name="Ichikawa N."/>
        </authorList>
    </citation>
    <scope>NUCLEOTIDE SEQUENCE [LARGE SCALE GENOMIC DNA]</scope>
    <source>
        <strain evidence="1 2">NBRC 105253</strain>
    </source>
</reference>
<name>A0A511YQM8_9FLAO</name>
<sequence>MNSKIELSQQINYVLIHCEISAEVKQLLLNIKDELNKDLNSDERFDLWIKLISIFKDIAVVATNFIKGPE</sequence>